<dbReference type="AlphaFoldDB" id="A0A388TIM5"/>
<evidence type="ECO:0000313" key="2">
    <source>
        <dbReference type="EMBL" id="GBR76806.1"/>
    </source>
</evidence>
<keyword evidence="3" id="KW-1185">Reference proteome</keyword>
<dbReference type="EMBL" id="BGZO01000050">
    <property type="protein sequence ID" value="GBR76806.1"/>
    <property type="molecule type" value="Genomic_DNA"/>
</dbReference>
<reference evidence="2 3" key="1">
    <citation type="journal article" date="2019" name="ISME J.">
        <title>Genome analyses of uncultured TG2/ZB3 bacteria in 'Margulisbacteria' specifically attached to ectosymbiotic spirochetes of protists in the termite gut.</title>
        <authorList>
            <person name="Utami Y.D."/>
            <person name="Kuwahara H."/>
            <person name="Igai K."/>
            <person name="Murakami T."/>
            <person name="Sugaya K."/>
            <person name="Morikawa T."/>
            <person name="Nagura Y."/>
            <person name="Yuki M."/>
            <person name="Deevong P."/>
            <person name="Inoue T."/>
            <person name="Kihara K."/>
            <person name="Lo N."/>
            <person name="Yamada A."/>
            <person name="Ohkuma M."/>
            <person name="Hongoh Y."/>
        </authorList>
    </citation>
    <scope>NUCLEOTIDE SEQUENCE [LARGE SCALE GENOMIC DNA]</scope>
    <source>
        <strain evidence="2">NkOx7-02</strain>
    </source>
</reference>
<dbReference type="GO" id="GO:0008168">
    <property type="term" value="F:methyltransferase activity"/>
    <property type="evidence" value="ECO:0007669"/>
    <property type="project" value="UniProtKB-KW"/>
</dbReference>
<dbReference type="PANTHER" id="PTHR43861">
    <property type="entry name" value="TRANS-ACONITATE 2-METHYLTRANSFERASE-RELATED"/>
    <property type="match status" value="1"/>
</dbReference>
<dbReference type="InterPro" id="IPR029063">
    <property type="entry name" value="SAM-dependent_MTases_sf"/>
</dbReference>
<dbReference type="Gene3D" id="3.40.50.150">
    <property type="entry name" value="Vaccinia Virus protein VP39"/>
    <property type="match status" value="1"/>
</dbReference>
<keyword evidence="2" id="KW-0489">Methyltransferase</keyword>
<dbReference type="PANTHER" id="PTHR43861:SF1">
    <property type="entry name" value="TRANS-ACONITATE 2-METHYLTRANSFERASE"/>
    <property type="match status" value="1"/>
</dbReference>
<evidence type="ECO:0000313" key="3">
    <source>
        <dbReference type="Proteomes" id="UP000275925"/>
    </source>
</evidence>
<feature type="domain" description="Methyltransferase" evidence="1">
    <location>
        <begin position="30"/>
        <end position="128"/>
    </location>
</feature>
<dbReference type="CDD" id="cd02440">
    <property type="entry name" value="AdoMet_MTases"/>
    <property type="match status" value="1"/>
</dbReference>
<sequence>MQAVSYNSRATQYARFAALLQHTVPQAAEKLTLLDLGCGLGDMYSYLQRNGYRHIAYTGLDLVPEMVAAAQKNHPAAEFKQADFVQDPIGKYDIICASGSLNIIFDQAANHAQYVQAVIQKMYEQSRIACAFNLLDRDSEHLYEQDPRFYYADKNYFLAFCQMLCPSARLITGYLVNDFTVALEH</sequence>
<comment type="caution">
    <text evidence="2">The sequence shown here is derived from an EMBL/GenBank/DDBJ whole genome shotgun (WGS) entry which is preliminary data.</text>
</comment>
<dbReference type="Pfam" id="PF13847">
    <property type="entry name" value="Methyltransf_31"/>
    <property type="match status" value="1"/>
</dbReference>
<proteinExistence type="predicted"/>
<dbReference type="Proteomes" id="UP000275925">
    <property type="component" value="Unassembled WGS sequence"/>
</dbReference>
<keyword evidence="2" id="KW-0808">Transferase</keyword>
<name>A0A388TIM5_9BACT</name>
<accession>A0A388TIM5</accession>
<protein>
    <submittedName>
        <fullName evidence="2">SAM-dependent methyltransferases</fullName>
    </submittedName>
</protein>
<organism evidence="2 3">
    <name type="scientific">Candidatus Termititenax persephonae</name>
    <dbReference type="NCBI Taxonomy" id="2218525"/>
    <lineage>
        <taxon>Bacteria</taxon>
        <taxon>Bacillati</taxon>
        <taxon>Candidatus Margulisiibacteriota</taxon>
        <taxon>Candidatus Termititenacia</taxon>
        <taxon>Candidatus Termititenacales</taxon>
        <taxon>Candidatus Termititenacaceae</taxon>
        <taxon>Candidatus Termititenax</taxon>
    </lineage>
</organism>
<gene>
    <name evidence="2" type="ORF">NO2_1297</name>
</gene>
<dbReference type="SUPFAM" id="SSF53335">
    <property type="entry name" value="S-adenosyl-L-methionine-dependent methyltransferases"/>
    <property type="match status" value="1"/>
</dbReference>
<dbReference type="InterPro" id="IPR025714">
    <property type="entry name" value="Methyltranfer_dom"/>
</dbReference>
<evidence type="ECO:0000259" key="1">
    <source>
        <dbReference type="Pfam" id="PF13847"/>
    </source>
</evidence>
<dbReference type="GO" id="GO:0032259">
    <property type="term" value="P:methylation"/>
    <property type="evidence" value="ECO:0007669"/>
    <property type="project" value="UniProtKB-KW"/>
</dbReference>